<keyword evidence="1" id="KW-0472">Membrane</keyword>
<dbReference type="STRING" id="1217721.HY57_00455"/>
<dbReference type="KEGG" id="dja:HY57_00455"/>
<keyword evidence="1" id="KW-1133">Transmembrane helix</keyword>
<organism evidence="2 3">
    <name type="scientific">Dyella japonica A8</name>
    <dbReference type="NCBI Taxonomy" id="1217721"/>
    <lineage>
        <taxon>Bacteria</taxon>
        <taxon>Pseudomonadati</taxon>
        <taxon>Pseudomonadota</taxon>
        <taxon>Gammaproteobacteria</taxon>
        <taxon>Lysobacterales</taxon>
        <taxon>Rhodanobacteraceae</taxon>
        <taxon>Dyella</taxon>
    </lineage>
</organism>
<dbReference type="Proteomes" id="UP000027987">
    <property type="component" value="Chromosome"/>
</dbReference>
<feature type="transmembrane region" description="Helical" evidence="1">
    <location>
        <begin position="59"/>
        <end position="78"/>
    </location>
</feature>
<evidence type="ECO:0000313" key="3">
    <source>
        <dbReference type="Proteomes" id="UP000027987"/>
    </source>
</evidence>
<sequence>MTTDNPGDTSDTSRARLDHDICVHIFTASAAMVGVCLTVIGILRVVISLRKEDLLGDDLLAVNAMLYLASCLVSYWALRTRNLGRNHRLERIADAIFLVSLVFTAVNAGFITWAISAS</sequence>
<proteinExistence type="predicted"/>
<dbReference type="OrthoDB" id="8563419at2"/>
<keyword evidence="1" id="KW-0812">Transmembrane</keyword>
<dbReference type="HOGENOM" id="CLU_164829_1_0_6"/>
<name>A0A075JVA3_9GAMM</name>
<feature type="transmembrane region" description="Helical" evidence="1">
    <location>
        <begin position="21"/>
        <end position="47"/>
    </location>
</feature>
<evidence type="ECO:0000313" key="2">
    <source>
        <dbReference type="EMBL" id="AIF45839.1"/>
    </source>
</evidence>
<dbReference type="PATRIC" id="fig|1217721.7.peg.93"/>
<protein>
    <submittedName>
        <fullName evidence="2">Uncharacterized protein</fullName>
    </submittedName>
</protein>
<evidence type="ECO:0000256" key="1">
    <source>
        <dbReference type="SAM" id="Phobius"/>
    </source>
</evidence>
<dbReference type="RefSeq" id="WP_019466139.1">
    <property type="nucleotide sequence ID" value="NZ_ALOY01000169.1"/>
</dbReference>
<feature type="transmembrane region" description="Helical" evidence="1">
    <location>
        <begin position="92"/>
        <end position="115"/>
    </location>
</feature>
<accession>A0A075JVA3</accession>
<keyword evidence="3" id="KW-1185">Reference proteome</keyword>
<gene>
    <name evidence="2" type="ORF">HY57_00455</name>
</gene>
<dbReference type="EMBL" id="CP008884">
    <property type="protein sequence ID" value="AIF45839.1"/>
    <property type="molecule type" value="Genomic_DNA"/>
</dbReference>
<reference evidence="2 3" key="1">
    <citation type="submission" date="2014-07" db="EMBL/GenBank/DDBJ databases">
        <title>Complete Genome Sequence of Dyella japonica Strain A8 Isolated from Malaysian Tropical Soil.</title>
        <authorList>
            <person name="Hui R.K.H."/>
            <person name="Chen J.-W."/>
            <person name="Chan K.-G."/>
            <person name="Leung F.C.C."/>
        </authorList>
    </citation>
    <scope>NUCLEOTIDE SEQUENCE [LARGE SCALE GENOMIC DNA]</scope>
    <source>
        <strain evidence="2 3">A8</strain>
    </source>
</reference>
<dbReference type="AlphaFoldDB" id="A0A075JVA3"/>